<evidence type="ECO:0000256" key="10">
    <source>
        <dbReference type="ARBA" id="ARBA00022676"/>
    </source>
</evidence>
<evidence type="ECO:0000256" key="11">
    <source>
        <dbReference type="ARBA" id="ARBA00022679"/>
    </source>
</evidence>
<comment type="pathway">
    <text evidence="4">Purine metabolism; AMP biosynthesis via salvage pathway; AMP from adenine: step 1/1.</text>
</comment>
<evidence type="ECO:0000256" key="2">
    <source>
        <dbReference type="ARBA" id="ARBA00003968"/>
    </source>
</evidence>
<dbReference type="Gene3D" id="3.40.50.2020">
    <property type="match status" value="1"/>
</dbReference>
<gene>
    <name evidence="14" type="ORF">ACAOBT_LOCUS19977</name>
</gene>
<name>A0A9P0L516_ACAOB</name>
<protein>
    <recommendedName>
        <fullName evidence="8">Adenine phosphoribosyltransferase</fullName>
        <ecNumber evidence="7">2.4.2.7</ecNumber>
    </recommendedName>
</protein>
<keyword evidence="12" id="KW-0660">Purine salvage</keyword>
<dbReference type="InterPro" id="IPR050054">
    <property type="entry name" value="UPRTase/APRTase"/>
</dbReference>
<dbReference type="InterPro" id="IPR005764">
    <property type="entry name" value="Ade_phspho_trans"/>
</dbReference>
<dbReference type="OrthoDB" id="363185at2759"/>
<evidence type="ECO:0000256" key="5">
    <source>
        <dbReference type="ARBA" id="ARBA00008391"/>
    </source>
</evidence>
<evidence type="ECO:0000313" key="15">
    <source>
        <dbReference type="Proteomes" id="UP001152888"/>
    </source>
</evidence>
<dbReference type="InterPro" id="IPR000836">
    <property type="entry name" value="PRTase_dom"/>
</dbReference>
<evidence type="ECO:0000256" key="8">
    <source>
        <dbReference type="ARBA" id="ARBA00017366"/>
    </source>
</evidence>
<dbReference type="NCBIfam" id="NF002636">
    <property type="entry name" value="PRK02304.1-5"/>
    <property type="match status" value="1"/>
</dbReference>
<dbReference type="PANTHER" id="PTHR32315">
    <property type="entry name" value="ADENINE PHOSPHORIBOSYLTRANSFERASE"/>
    <property type="match status" value="1"/>
</dbReference>
<keyword evidence="9" id="KW-0963">Cytoplasm</keyword>
<dbReference type="GO" id="GO:0005737">
    <property type="term" value="C:cytoplasm"/>
    <property type="evidence" value="ECO:0007669"/>
    <property type="project" value="UniProtKB-SubCell"/>
</dbReference>
<evidence type="ECO:0000256" key="4">
    <source>
        <dbReference type="ARBA" id="ARBA00004659"/>
    </source>
</evidence>
<comment type="caution">
    <text evidence="14">The sequence shown here is derived from an EMBL/GenBank/DDBJ whole genome shotgun (WGS) entry which is preliminary data.</text>
</comment>
<dbReference type="Pfam" id="PF00156">
    <property type="entry name" value="Pribosyltran"/>
    <property type="match status" value="1"/>
</dbReference>
<dbReference type="HAMAP" id="MF_00004">
    <property type="entry name" value="Aden_phosphoribosyltr"/>
    <property type="match status" value="1"/>
</dbReference>
<comment type="similarity">
    <text evidence="5">Belongs to the purine/pyrimidine phosphoribosyltransferase family.</text>
</comment>
<feature type="domain" description="Phosphoribosyltransferase" evidence="13">
    <location>
        <begin position="34"/>
        <end position="164"/>
    </location>
</feature>
<keyword evidence="11" id="KW-0808">Transferase</keyword>
<evidence type="ECO:0000256" key="9">
    <source>
        <dbReference type="ARBA" id="ARBA00022490"/>
    </source>
</evidence>
<organism evidence="14 15">
    <name type="scientific">Acanthoscelides obtectus</name>
    <name type="common">Bean weevil</name>
    <name type="synonym">Bruchus obtectus</name>
    <dbReference type="NCBI Taxonomy" id="200917"/>
    <lineage>
        <taxon>Eukaryota</taxon>
        <taxon>Metazoa</taxon>
        <taxon>Ecdysozoa</taxon>
        <taxon>Arthropoda</taxon>
        <taxon>Hexapoda</taxon>
        <taxon>Insecta</taxon>
        <taxon>Pterygota</taxon>
        <taxon>Neoptera</taxon>
        <taxon>Endopterygota</taxon>
        <taxon>Coleoptera</taxon>
        <taxon>Polyphaga</taxon>
        <taxon>Cucujiformia</taxon>
        <taxon>Chrysomeloidea</taxon>
        <taxon>Chrysomelidae</taxon>
        <taxon>Bruchinae</taxon>
        <taxon>Bruchini</taxon>
        <taxon>Acanthoscelides</taxon>
    </lineage>
</organism>
<dbReference type="InterPro" id="IPR029057">
    <property type="entry name" value="PRTase-like"/>
</dbReference>
<dbReference type="NCBIfam" id="TIGR01090">
    <property type="entry name" value="apt"/>
    <property type="match status" value="1"/>
</dbReference>
<accession>A0A9P0L516</accession>
<dbReference type="GO" id="GO:0016208">
    <property type="term" value="F:AMP binding"/>
    <property type="evidence" value="ECO:0007669"/>
    <property type="project" value="TreeGrafter"/>
</dbReference>
<dbReference type="SUPFAM" id="SSF53271">
    <property type="entry name" value="PRTase-like"/>
    <property type="match status" value="1"/>
</dbReference>
<evidence type="ECO:0000256" key="3">
    <source>
        <dbReference type="ARBA" id="ARBA00004496"/>
    </source>
</evidence>
<comment type="function">
    <text evidence="2">Catalyzes a salvage reaction resulting in the formation of AMP, that is energically less costly than de novo synthesis.</text>
</comment>
<evidence type="ECO:0000256" key="1">
    <source>
        <dbReference type="ARBA" id="ARBA00000868"/>
    </source>
</evidence>
<dbReference type="EC" id="2.4.2.7" evidence="7"/>
<dbReference type="AlphaFoldDB" id="A0A9P0L516"/>
<dbReference type="GO" id="GO:0006166">
    <property type="term" value="P:purine ribonucleoside salvage"/>
    <property type="evidence" value="ECO:0007669"/>
    <property type="project" value="UniProtKB-KW"/>
</dbReference>
<evidence type="ECO:0000256" key="7">
    <source>
        <dbReference type="ARBA" id="ARBA00011893"/>
    </source>
</evidence>
<comment type="subcellular location">
    <subcellularLocation>
        <location evidence="3">Cytoplasm</location>
    </subcellularLocation>
</comment>
<dbReference type="PANTHER" id="PTHR32315:SF3">
    <property type="entry name" value="ADENINE PHOSPHORIBOSYLTRANSFERASE"/>
    <property type="match status" value="1"/>
</dbReference>
<dbReference type="GO" id="GO:0044209">
    <property type="term" value="P:AMP salvage"/>
    <property type="evidence" value="ECO:0007669"/>
    <property type="project" value="TreeGrafter"/>
</dbReference>
<keyword evidence="15" id="KW-1185">Reference proteome</keyword>
<comment type="subunit">
    <text evidence="6">Homodimer.</text>
</comment>
<evidence type="ECO:0000313" key="14">
    <source>
        <dbReference type="EMBL" id="CAH1990949.1"/>
    </source>
</evidence>
<dbReference type="FunFam" id="3.40.50.2020:FF:000021">
    <property type="entry name" value="Adenine phosphoribosyltransferase"/>
    <property type="match status" value="1"/>
</dbReference>
<reference evidence="14" key="1">
    <citation type="submission" date="2022-03" db="EMBL/GenBank/DDBJ databases">
        <authorList>
            <person name="Sayadi A."/>
        </authorList>
    </citation>
    <scope>NUCLEOTIDE SEQUENCE</scope>
</reference>
<dbReference type="GO" id="GO:0003999">
    <property type="term" value="F:adenine phosphoribosyltransferase activity"/>
    <property type="evidence" value="ECO:0007669"/>
    <property type="project" value="UniProtKB-EC"/>
</dbReference>
<dbReference type="GO" id="GO:0002055">
    <property type="term" value="F:adenine binding"/>
    <property type="evidence" value="ECO:0007669"/>
    <property type="project" value="TreeGrafter"/>
</dbReference>
<dbReference type="GO" id="GO:0006168">
    <property type="term" value="P:adenine salvage"/>
    <property type="evidence" value="ECO:0007669"/>
    <property type="project" value="InterPro"/>
</dbReference>
<comment type="catalytic activity">
    <reaction evidence="1">
        <text>AMP + diphosphate = 5-phospho-alpha-D-ribose 1-diphosphate + adenine</text>
        <dbReference type="Rhea" id="RHEA:16609"/>
        <dbReference type="ChEBI" id="CHEBI:16708"/>
        <dbReference type="ChEBI" id="CHEBI:33019"/>
        <dbReference type="ChEBI" id="CHEBI:58017"/>
        <dbReference type="ChEBI" id="CHEBI:456215"/>
        <dbReference type="EC" id="2.4.2.7"/>
    </reaction>
</comment>
<sequence>MAAGDERIAQIQEQLKSYPNFPKKGILFWDIFSILNKPDYYRLLRDILVEEAKKISPPIECVAGLEARGFLFGPLISLELNVPFVPIRKKGKLPGNLLSVCYSKEYGPDVLEIQEGSIEHGKRVLIIDDLLATGGTMVAGCHLIKKAGANVAACLVVIELEGLKGRDAVPDNVISLIKL</sequence>
<proteinExistence type="inferred from homology"/>
<dbReference type="NCBIfam" id="NF002634">
    <property type="entry name" value="PRK02304.1-3"/>
    <property type="match status" value="1"/>
</dbReference>
<keyword evidence="10" id="KW-0328">Glycosyltransferase</keyword>
<evidence type="ECO:0000256" key="6">
    <source>
        <dbReference type="ARBA" id="ARBA00011738"/>
    </source>
</evidence>
<evidence type="ECO:0000259" key="13">
    <source>
        <dbReference type="Pfam" id="PF00156"/>
    </source>
</evidence>
<dbReference type="Proteomes" id="UP001152888">
    <property type="component" value="Unassembled WGS sequence"/>
</dbReference>
<dbReference type="EMBL" id="CAKOFQ010007102">
    <property type="protein sequence ID" value="CAH1990949.1"/>
    <property type="molecule type" value="Genomic_DNA"/>
</dbReference>
<dbReference type="CDD" id="cd06223">
    <property type="entry name" value="PRTases_typeI"/>
    <property type="match status" value="1"/>
</dbReference>
<evidence type="ECO:0000256" key="12">
    <source>
        <dbReference type="ARBA" id="ARBA00022726"/>
    </source>
</evidence>